<dbReference type="InterPro" id="IPR007267">
    <property type="entry name" value="GtrA_DPMS_TM"/>
</dbReference>
<dbReference type="Pfam" id="PF04138">
    <property type="entry name" value="GtrA_DPMS_TM"/>
    <property type="match status" value="1"/>
</dbReference>
<evidence type="ECO:0000256" key="2">
    <source>
        <dbReference type="ARBA" id="ARBA00009399"/>
    </source>
</evidence>
<keyword evidence="5 6" id="KW-0472">Membrane</keyword>
<evidence type="ECO:0000256" key="4">
    <source>
        <dbReference type="ARBA" id="ARBA00022989"/>
    </source>
</evidence>
<feature type="transmembrane region" description="Helical" evidence="6">
    <location>
        <begin position="118"/>
        <end position="135"/>
    </location>
</feature>
<accession>A0AB34X0A4</accession>
<dbReference type="EMBL" id="LSDN01000013">
    <property type="protein sequence ID" value="KXB81117.1"/>
    <property type="molecule type" value="Genomic_DNA"/>
</dbReference>
<evidence type="ECO:0000259" key="7">
    <source>
        <dbReference type="Pfam" id="PF04138"/>
    </source>
</evidence>
<dbReference type="RefSeq" id="WP_027723531.1">
    <property type="nucleotide sequence ID" value="NZ_CAUPGC010000012.1"/>
</dbReference>
<dbReference type="PANTHER" id="PTHR38459:SF1">
    <property type="entry name" value="PROPHAGE BACTOPRENOL-LINKED GLUCOSE TRANSLOCASE HOMOLOG"/>
    <property type="match status" value="1"/>
</dbReference>
<evidence type="ECO:0000256" key="6">
    <source>
        <dbReference type="SAM" id="Phobius"/>
    </source>
</evidence>
<protein>
    <submittedName>
        <fullName evidence="8">GtrA-like protein</fullName>
    </submittedName>
</protein>
<feature type="transmembrane region" description="Helical" evidence="6">
    <location>
        <begin position="20"/>
        <end position="42"/>
    </location>
</feature>
<comment type="subcellular location">
    <subcellularLocation>
        <location evidence="1">Membrane</location>
        <topology evidence="1">Multi-pass membrane protein</topology>
    </subcellularLocation>
</comment>
<evidence type="ECO:0000313" key="8">
    <source>
        <dbReference type="EMBL" id="KXB81117.1"/>
    </source>
</evidence>
<sequence length="148" mass="16739">MGKFYTYLRAPGRLIRIIKFCLVGGMNYLVDVSVFNLLMVSWLSSHPLTSKILAAAVATIFSWVVNRQWTFRNQRTDNRLQEFIGFAVVNLLGMVPAVICLGISHYLLGLTSLLADNISANIIGLILGTILRFFLYEHLIFTGKQQRE</sequence>
<evidence type="ECO:0000256" key="1">
    <source>
        <dbReference type="ARBA" id="ARBA00004141"/>
    </source>
</evidence>
<evidence type="ECO:0000256" key="5">
    <source>
        <dbReference type="ARBA" id="ARBA00023136"/>
    </source>
</evidence>
<name>A0AB34X0A4_9ACTO</name>
<proteinExistence type="inferred from homology"/>
<gene>
    <name evidence="8" type="ORF">HMPREF1862_00841</name>
</gene>
<feature type="transmembrane region" description="Helical" evidence="6">
    <location>
        <begin position="48"/>
        <end position="65"/>
    </location>
</feature>
<organism evidence="8 9">
    <name type="scientific">Varibaculum cambriense</name>
    <dbReference type="NCBI Taxonomy" id="184870"/>
    <lineage>
        <taxon>Bacteria</taxon>
        <taxon>Bacillati</taxon>
        <taxon>Actinomycetota</taxon>
        <taxon>Actinomycetes</taxon>
        <taxon>Actinomycetales</taxon>
        <taxon>Actinomycetaceae</taxon>
        <taxon>Varibaculum</taxon>
    </lineage>
</organism>
<comment type="caution">
    <text evidence="8">The sequence shown here is derived from an EMBL/GenBank/DDBJ whole genome shotgun (WGS) entry which is preliminary data.</text>
</comment>
<comment type="similarity">
    <text evidence="2">Belongs to the GtrA family.</text>
</comment>
<keyword evidence="4 6" id="KW-1133">Transmembrane helix</keyword>
<dbReference type="AlphaFoldDB" id="A0AB34X0A4"/>
<dbReference type="Proteomes" id="UP000070572">
    <property type="component" value="Unassembled WGS sequence"/>
</dbReference>
<dbReference type="InterPro" id="IPR051401">
    <property type="entry name" value="GtrA_CellWall_Glycosyl"/>
</dbReference>
<reference evidence="8 9" key="1">
    <citation type="submission" date="2016-01" db="EMBL/GenBank/DDBJ databases">
        <authorList>
            <person name="Mitreva M."/>
            <person name="Pepin K.H."/>
            <person name="Mihindukulasuriya K.A."/>
            <person name="Fulton R."/>
            <person name="Fronick C."/>
            <person name="O'Laughlin M."/>
            <person name="Miner T."/>
            <person name="Herter B."/>
            <person name="Rosa B.A."/>
            <person name="Cordes M."/>
            <person name="Tomlinson C."/>
            <person name="Wollam A."/>
            <person name="Palsikar V.B."/>
            <person name="Mardis E.R."/>
            <person name="Wilson R.K."/>
        </authorList>
    </citation>
    <scope>NUCLEOTIDE SEQUENCE [LARGE SCALE GENOMIC DNA]</scope>
    <source>
        <strain evidence="8 9">DNF00696</strain>
    </source>
</reference>
<dbReference type="GO" id="GO:0005886">
    <property type="term" value="C:plasma membrane"/>
    <property type="evidence" value="ECO:0007669"/>
    <property type="project" value="TreeGrafter"/>
</dbReference>
<dbReference type="GO" id="GO:0000271">
    <property type="term" value="P:polysaccharide biosynthetic process"/>
    <property type="evidence" value="ECO:0007669"/>
    <property type="project" value="InterPro"/>
</dbReference>
<dbReference type="PANTHER" id="PTHR38459">
    <property type="entry name" value="PROPHAGE BACTOPRENOL-LINKED GLUCOSE TRANSLOCASE HOMOLOG"/>
    <property type="match status" value="1"/>
</dbReference>
<feature type="domain" description="GtrA/DPMS transmembrane" evidence="7">
    <location>
        <begin position="19"/>
        <end position="141"/>
    </location>
</feature>
<evidence type="ECO:0000256" key="3">
    <source>
        <dbReference type="ARBA" id="ARBA00022692"/>
    </source>
</evidence>
<evidence type="ECO:0000313" key="9">
    <source>
        <dbReference type="Proteomes" id="UP000070572"/>
    </source>
</evidence>
<keyword evidence="3 6" id="KW-0812">Transmembrane</keyword>
<feature type="transmembrane region" description="Helical" evidence="6">
    <location>
        <begin position="86"/>
        <end position="106"/>
    </location>
</feature>
<dbReference type="GeneID" id="78352203"/>